<name>A0AA44MTC6_STREE</name>
<gene>
    <name evidence="3" type="ORF">A5N45_14210</name>
</gene>
<reference evidence="3 4" key="1">
    <citation type="submission" date="2017-07" db="EMBL/GenBank/DDBJ databases">
        <title>Invasive disease caused simultaneously by more than one serotype of Streptococcus pneumoniae, South Africa.</title>
        <authorList>
            <person name="Ndlangisa K."/>
            <person name="Du Plessis M."/>
            <person name="Von Gottberg A."/>
        </authorList>
    </citation>
    <scope>NUCLEOTIDE SEQUENCE [LARGE SCALE GENOMIC DNA]</scope>
    <source>
        <strain evidence="3 4">8227-15B</strain>
    </source>
</reference>
<dbReference type="Gene3D" id="1.10.10.60">
    <property type="entry name" value="Homeodomain-like"/>
    <property type="match status" value="1"/>
</dbReference>
<protein>
    <submittedName>
        <fullName evidence="3">TetR family transcriptional regulator</fullName>
    </submittedName>
</protein>
<dbReference type="EMBL" id="NNBW01000757">
    <property type="protein sequence ID" value="OYL15557.1"/>
    <property type="molecule type" value="Genomic_DNA"/>
</dbReference>
<dbReference type="SUPFAM" id="SSF46689">
    <property type="entry name" value="Homeodomain-like"/>
    <property type="match status" value="1"/>
</dbReference>
<dbReference type="InterPro" id="IPR001647">
    <property type="entry name" value="HTH_TetR"/>
</dbReference>
<evidence type="ECO:0000259" key="2">
    <source>
        <dbReference type="Pfam" id="PF00440"/>
    </source>
</evidence>
<feature type="domain" description="HTH tetR-type" evidence="2">
    <location>
        <begin position="13"/>
        <end position="53"/>
    </location>
</feature>
<organism evidence="3 4">
    <name type="scientific">Streptococcus pneumoniae</name>
    <dbReference type="NCBI Taxonomy" id="1313"/>
    <lineage>
        <taxon>Bacteria</taxon>
        <taxon>Bacillati</taxon>
        <taxon>Bacillota</taxon>
        <taxon>Bacilli</taxon>
        <taxon>Lactobacillales</taxon>
        <taxon>Streptococcaceae</taxon>
        <taxon>Streptococcus</taxon>
    </lineage>
</organism>
<sequence length="53" mass="5597">MARSIPADRFSAIVAASARVFIAHGYQRTQVQDVADALALAKGTLYGYAQGKA</sequence>
<dbReference type="Pfam" id="PF00440">
    <property type="entry name" value="TetR_N"/>
    <property type="match status" value="1"/>
</dbReference>
<feature type="non-terminal residue" evidence="3">
    <location>
        <position position="53"/>
    </location>
</feature>
<dbReference type="AlphaFoldDB" id="A0AA44MTC6"/>
<dbReference type="RefSeq" id="WP_146657637.1">
    <property type="nucleotide sequence ID" value="NZ_NNBW01000757.1"/>
</dbReference>
<dbReference type="GO" id="GO:0003677">
    <property type="term" value="F:DNA binding"/>
    <property type="evidence" value="ECO:0007669"/>
    <property type="project" value="UniProtKB-KW"/>
</dbReference>
<evidence type="ECO:0000313" key="4">
    <source>
        <dbReference type="Proteomes" id="UP000214939"/>
    </source>
</evidence>
<evidence type="ECO:0000313" key="3">
    <source>
        <dbReference type="EMBL" id="OYL15557.1"/>
    </source>
</evidence>
<dbReference type="Proteomes" id="UP000214939">
    <property type="component" value="Unassembled WGS sequence"/>
</dbReference>
<dbReference type="InterPro" id="IPR009057">
    <property type="entry name" value="Homeodomain-like_sf"/>
</dbReference>
<keyword evidence="1" id="KW-0238">DNA-binding</keyword>
<comment type="caution">
    <text evidence="3">The sequence shown here is derived from an EMBL/GenBank/DDBJ whole genome shotgun (WGS) entry which is preliminary data.</text>
</comment>
<accession>A0AA44MTC6</accession>
<proteinExistence type="predicted"/>
<evidence type="ECO:0000256" key="1">
    <source>
        <dbReference type="ARBA" id="ARBA00023125"/>
    </source>
</evidence>